<reference evidence="1" key="1">
    <citation type="submission" date="2021-05" db="EMBL/GenBank/DDBJ databases">
        <authorList>
            <person name="Alioto T."/>
            <person name="Alioto T."/>
            <person name="Gomez Garrido J."/>
        </authorList>
    </citation>
    <scope>NUCLEOTIDE SEQUENCE</scope>
</reference>
<organism evidence="1">
    <name type="scientific">Culex pipiens</name>
    <name type="common">House mosquito</name>
    <dbReference type="NCBI Taxonomy" id="7175"/>
    <lineage>
        <taxon>Eukaryota</taxon>
        <taxon>Metazoa</taxon>
        <taxon>Ecdysozoa</taxon>
        <taxon>Arthropoda</taxon>
        <taxon>Hexapoda</taxon>
        <taxon>Insecta</taxon>
        <taxon>Pterygota</taxon>
        <taxon>Neoptera</taxon>
        <taxon>Endopterygota</taxon>
        <taxon>Diptera</taxon>
        <taxon>Nematocera</taxon>
        <taxon>Culicoidea</taxon>
        <taxon>Culicidae</taxon>
        <taxon>Culicinae</taxon>
        <taxon>Culicini</taxon>
        <taxon>Culex</taxon>
        <taxon>Culex</taxon>
    </lineage>
</organism>
<name>A0A8D8A0I9_CULPI</name>
<proteinExistence type="predicted"/>
<protein>
    <submittedName>
        <fullName evidence="1">(northern house mosquito) hypothetical protein</fullName>
    </submittedName>
</protein>
<dbReference type="AlphaFoldDB" id="A0A8D8A0I9"/>
<accession>A0A8D8A0I9</accession>
<evidence type="ECO:0000313" key="1">
    <source>
        <dbReference type="EMBL" id="CAG6446061.1"/>
    </source>
</evidence>
<dbReference type="EMBL" id="HBUE01005981">
    <property type="protein sequence ID" value="CAG6446061.1"/>
    <property type="molecule type" value="Transcribed_RNA"/>
</dbReference>
<sequence>MIEKIFALVSSFGGISADSILNRNVSVFGSQTNPRVFTVLSSSKSIPFSFGSAKLSSLTPSSASSQLETHLRSGKPAPSVIVSSCSRICFASAGWYAPVITSSM</sequence>